<dbReference type="PROSITE" id="PS50057">
    <property type="entry name" value="FERM_3"/>
    <property type="match status" value="1"/>
</dbReference>
<dbReference type="AlphaFoldDB" id="A0AAV4NRP3"/>
<dbReference type="InterPro" id="IPR000798">
    <property type="entry name" value="Ez/rad/moesin-like"/>
</dbReference>
<dbReference type="EMBL" id="BPLR01003680">
    <property type="protein sequence ID" value="GIX87459.1"/>
    <property type="molecule type" value="Genomic_DNA"/>
</dbReference>
<comment type="subcellular location">
    <subcellularLocation>
        <location evidence="1">Cell junction</location>
        <location evidence="1">Adherens junction</location>
    </subcellularLocation>
    <subcellularLocation>
        <location evidence="2">Cell projection</location>
        <location evidence="2">Rhabdomere</location>
    </subcellularLocation>
</comment>
<dbReference type="SUPFAM" id="SSF54236">
    <property type="entry name" value="Ubiquitin-like"/>
    <property type="match status" value="1"/>
</dbReference>
<name>A0AAV4NRP3_CAEEX</name>
<dbReference type="CDD" id="cd14473">
    <property type="entry name" value="FERM_B-lobe"/>
    <property type="match status" value="1"/>
</dbReference>
<evidence type="ECO:0000259" key="3">
    <source>
        <dbReference type="PROSITE" id="PS50057"/>
    </source>
</evidence>
<comment type="caution">
    <text evidence="4">The sequence shown here is derived from an EMBL/GenBank/DDBJ whole genome shotgun (WGS) entry which is preliminary data.</text>
</comment>
<dbReference type="Proteomes" id="UP001054945">
    <property type="component" value="Unassembled WGS sequence"/>
</dbReference>
<gene>
    <name evidence="4" type="primary">NF2</name>
    <name evidence="4" type="ORF">CEXT_704541</name>
</gene>
<dbReference type="InterPro" id="IPR018980">
    <property type="entry name" value="FERM_PH-like_C"/>
</dbReference>
<evidence type="ECO:0000313" key="4">
    <source>
        <dbReference type="EMBL" id="GIX87459.1"/>
    </source>
</evidence>
<evidence type="ECO:0000313" key="5">
    <source>
        <dbReference type="Proteomes" id="UP001054945"/>
    </source>
</evidence>
<dbReference type="PRINTS" id="PR00935">
    <property type="entry name" value="BAND41"/>
</dbReference>
<dbReference type="GO" id="GO:0048731">
    <property type="term" value="P:system development"/>
    <property type="evidence" value="ECO:0007669"/>
    <property type="project" value="UniProtKB-ARBA"/>
</dbReference>
<reference evidence="4 5" key="1">
    <citation type="submission" date="2021-06" db="EMBL/GenBank/DDBJ databases">
        <title>Caerostris extrusa draft genome.</title>
        <authorList>
            <person name="Kono N."/>
            <person name="Arakawa K."/>
        </authorList>
    </citation>
    <scope>NUCLEOTIDE SEQUENCE [LARGE SCALE GENOMIC DNA]</scope>
</reference>
<proteinExistence type="predicted"/>
<dbReference type="GO" id="GO:0008092">
    <property type="term" value="F:cytoskeletal protein binding"/>
    <property type="evidence" value="ECO:0007669"/>
    <property type="project" value="InterPro"/>
</dbReference>
<dbReference type="InterPro" id="IPR000299">
    <property type="entry name" value="FERM_domain"/>
</dbReference>
<dbReference type="InterPro" id="IPR011993">
    <property type="entry name" value="PH-like_dom_sf"/>
</dbReference>
<feature type="domain" description="FERM" evidence="3">
    <location>
        <begin position="115"/>
        <end position="415"/>
    </location>
</feature>
<dbReference type="Pfam" id="PF00373">
    <property type="entry name" value="FERM_M"/>
    <property type="match status" value="1"/>
</dbReference>
<dbReference type="InterPro" id="IPR029071">
    <property type="entry name" value="Ubiquitin-like_domsf"/>
</dbReference>
<dbReference type="PANTHER" id="PTHR46900">
    <property type="entry name" value="TYROSINE-PROTEIN PHOSPHATASE NON-RECEPTOR TYPE 13"/>
    <property type="match status" value="1"/>
</dbReference>
<keyword evidence="5" id="KW-1185">Reference proteome</keyword>
<dbReference type="InterPro" id="IPR052074">
    <property type="entry name" value="NonRcpt_TyrProt_Phosphatase"/>
</dbReference>
<dbReference type="InterPro" id="IPR014352">
    <property type="entry name" value="FERM/acyl-CoA-bd_prot_sf"/>
</dbReference>
<evidence type="ECO:0000256" key="2">
    <source>
        <dbReference type="ARBA" id="ARBA00043944"/>
    </source>
</evidence>
<dbReference type="SUPFAM" id="SSF47031">
    <property type="entry name" value="Second domain of FERM"/>
    <property type="match status" value="1"/>
</dbReference>
<dbReference type="InterPro" id="IPR035963">
    <property type="entry name" value="FERM_2"/>
</dbReference>
<dbReference type="GO" id="GO:0071944">
    <property type="term" value="C:cell periphery"/>
    <property type="evidence" value="ECO:0007669"/>
    <property type="project" value="UniProtKB-ARBA"/>
</dbReference>
<dbReference type="SMART" id="SM01196">
    <property type="entry name" value="FERM_C"/>
    <property type="match status" value="1"/>
</dbReference>
<dbReference type="SMART" id="SM00295">
    <property type="entry name" value="B41"/>
    <property type="match status" value="1"/>
</dbReference>
<organism evidence="4 5">
    <name type="scientific">Caerostris extrusa</name>
    <name type="common">Bark spider</name>
    <name type="synonym">Caerostris bankana</name>
    <dbReference type="NCBI Taxonomy" id="172846"/>
    <lineage>
        <taxon>Eukaryota</taxon>
        <taxon>Metazoa</taxon>
        <taxon>Ecdysozoa</taxon>
        <taxon>Arthropoda</taxon>
        <taxon>Chelicerata</taxon>
        <taxon>Arachnida</taxon>
        <taxon>Araneae</taxon>
        <taxon>Araneomorphae</taxon>
        <taxon>Entelegynae</taxon>
        <taxon>Araneoidea</taxon>
        <taxon>Araneidae</taxon>
        <taxon>Caerostris</taxon>
    </lineage>
</organism>
<protein>
    <submittedName>
        <fullName evidence="4">Merlin</fullName>
    </submittedName>
</protein>
<sequence length="475" mass="55435">MLELLRLSINIDPVASTDVDKNPLLTTGMKPKTIAELVLLLQRPKQSTIYSKAFAEEPKNDNAALNDNSKSHLSSTSFSSYDSESYEKPFYNIDKVALNDPFSENNSPFDTLIGPEFIVNQLKPHTHLAPFVAIRISIVLLLLSVADHLKLRERYLFGLSFMHGDEHIFIERKQQVFDLLHSTLAISDNSIQLHFRVKFYLNDIHLMRTPSLRHLYYLQLRNDFVDGNYHCDNNIALTVGGFALQAEFGDYEPSSHGKEYFLLEHYLPFFNIEKLNRHTAKAKLNQYHIKFEGLSKELAELKFIQALMKLPEYGCHFHKVYQDKRNFSSAVWLGIKDTGIQVYEKVSGKKSVCQFYSWPNLKRISFCRNYFCLSPRTESYSGKHVIYRFFTAVTYRSQYLFTISMAYHKFYLKLRTVSKASEIFIEDLDEEYHYFCDKSGMKKEIGCDLYDTRGKFQWKTKTLRHRSSSQNDLNF</sequence>
<evidence type="ECO:0000256" key="1">
    <source>
        <dbReference type="ARBA" id="ARBA00004536"/>
    </source>
</evidence>
<dbReference type="GO" id="GO:0005912">
    <property type="term" value="C:adherens junction"/>
    <property type="evidence" value="ECO:0007669"/>
    <property type="project" value="UniProtKB-SubCell"/>
</dbReference>
<dbReference type="PRINTS" id="PR00661">
    <property type="entry name" value="ERMFAMILY"/>
</dbReference>
<dbReference type="Gene3D" id="2.30.29.30">
    <property type="entry name" value="Pleckstrin-homology domain (PH domain)/Phosphotyrosine-binding domain (PTB)"/>
    <property type="match status" value="1"/>
</dbReference>
<dbReference type="InterPro" id="IPR019748">
    <property type="entry name" value="FERM_central"/>
</dbReference>
<accession>A0AAV4NRP3</accession>
<dbReference type="Pfam" id="PF09380">
    <property type="entry name" value="FERM_C"/>
    <property type="match status" value="1"/>
</dbReference>
<dbReference type="Gene3D" id="3.10.20.90">
    <property type="entry name" value="Phosphatidylinositol 3-kinase Catalytic Subunit, Chain A, domain 1"/>
    <property type="match status" value="1"/>
</dbReference>
<dbReference type="InterPro" id="IPR019749">
    <property type="entry name" value="Band_41_domain"/>
</dbReference>
<dbReference type="PANTHER" id="PTHR46900:SF2">
    <property type="entry name" value="TYROSINE-PROTEIN PHOSPHATASE NON-RECEPTOR TYPE 13"/>
    <property type="match status" value="1"/>
</dbReference>
<dbReference type="SUPFAM" id="SSF50729">
    <property type="entry name" value="PH domain-like"/>
    <property type="match status" value="1"/>
</dbReference>
<dbReference type="GO" id="GO:0009887">
    <property type="term" value="P:animal organ morphogenesis"/>
    <property type="evidence" value="ECO:0007669"/>
    <property type="project" value="UniProtKB-ARBA"/>
</dbReference>
<dbReference type="Gene3D" id="1.20.80.10">
    <property type="match status" value="1"/>
</dbReference>